<evidence type="ECO:0008006" key="4">
    <source>
        <dbReference type="Google" id="ProtNLM"/>
    </source>
</evidence>
<dbReference type="Gene3D" id="1.20.5.320">
    <property type="entry name" value="6-Phosphogluconate Dehydrogenase, domain 3"/>
    <property type="match status" value="1"/>
</dbReference>
<evidence type="ECO:0000313" key="3">
    <source>
        <dbReference type="Proteomes" id="UP000192638"/>
    </source>
</evidence>
<dbReference type="Proteomes" id="UP000192638">
    <property type="component" value="Unassembled WGS sequence"/>
</dbReference>
<proteinExistence type="predicted"/>
<gene>
    <name evidence="2" type="ORF">B6U60_10260</name>
</gene>
<sequence>MKTLTINQKVFKHQDTQTKLKIALFENDSRVSLDSNSEYQFKIKNSSGYLKSETLTIEDNRLVLTTDKLKDLPPDTYNFEVWQNEDSIYPSENYGYFSITKNTTEVDGEVVPVITIENFEKRFDEAVKNAKGDKGERGPQGEKGDKGDTGERGADGVDGKSAYQIWLDLGNSGSEQDFINSLKAQSERHAPMGYILDTRTKPWSLLFDNGCRVVNSKYWNNGAVFRPHSESGTWWDKRYPTYSIPDTIMKFIRGSIIASEFKVHPWTGGYFTDETQVLSPINNGANYDWTGVASDPVSQHNRMNFVRVLYEIGVWNDETVESLGAVRK</sequence>
<accession>A0A1V9QR56</accession>
<comment type="caution">
    <text evidence="2">The sequence shown here is derived from an EMBL/GenBank/DDBJ whole genome shotgun (WGS) entry which is preliminary data.</text>
</comment>
<dbReference type="RefSeq" id="WP_081531114.1">
    <property type="nucleotide sequence ID" value="NZ_NBEB01000128.1"/>
</dbReference>
<feature type="region of interest" description="Disordered" evidence="1">
    <location>
        <begin position="128"/>
        <end position="157"/>
    </location>
</feature>
<organism evidence="2 3">
    <name type="scientific">Ligilactobacillus salivarius</name>
    <dbReference type="NCBI Taxonomy" id="1624"/>
    <lineage>
        <taxon>Bacteria</taxon>
        <taxon>Bacillati</taxon>
        <taxon>Bacillota</taxon>
        <taxon>Bacilli</taxon>
        <taxon>Lactobacillales</taxon>
        <taxon>Lactobacillaceae</taxon>
        <taxon>Ligilactobacillus</taxon>
    </lineage>
</organism>
<evidence type="ECO:0000256" key="1">
    <source>
        <dbReference type="SAM" id="MobiDB-lite"/>
    </source>
</evidence>
<dbReference type="AlphaFoldDB" id="A0A1V9QR56"/>
<reference evidence="2 3" key="1">
    <citation type="submission" date="2017-03" db="EMBL/GenBank/DDBJ databases">
        <title>Phylogenomics and comparative genomics of Lactobacillus salivarius, a mammalian gut commensal.</title>
        <authorList>
            <person name="Harris H.M."/>
        </authorList>
    </citation>
    <scope>NUCLEOTIDE SEQUENCE [LARGE SCALE GENOMIC DNA]</scope>
    <source>
        <strain evidence="2 3">LMG 14477</strain>
    </source>
</reference>
<protein>
    <recommendedName>
        <fullName evidence="4">Collagen-like protein</fullName>
    </recommendedName>
</protein>
<evidence type="ECO:0000313" key="2">
    <source>
        <dbReference type="EMBL" id="OQQ80555.1"/>
    </source>
</evidence>
<dbReference type="EMBL" id="NBEB01000128">
    <property type="protein sequence ID" value="OQQ80555.1"/>
    <property type="molecule type" value="Genomic_DNA"/>
</dbReference>
<name>A0A1V9QR56_9LACO</name>